<sequence length="1448" mass="166948">MDSMITFDSSYDFIELNRTFHEISKESSQNDDVDISQAFSGESFNWPNLIKEYRIIILSEAGSGKTAEIRNVACKLREQGKPSFFLRLEHIPTDFEDAFEVGTYEVFNEWLASAEEGWLFLDSVDEARLRHPGDFERAIRNLSRQISTAIDRTHIYITSRMTAWRPKTDLDLCKAKLPYAMAAISNPDPQAEDEDPDGSLHIKTDLQDRDKPIFKIVSLNDLSSDQIALFVKARGIEESNAFLDAVERADAKWFTSRPQDLEELTEFWIDNGRIGTRLEIIQNSINRRLAERDQGRADVYQLSADRARQGARLLAAATTLTHDPTIRVPDGLKNTKGIAVQSILSDWDNKEQSTLLSRPIYDEAIYGTVRFHHRSVREYLTAEWFAELLKRETSRRNIESLFFRNQYGMDIVVPTLRPILPWLAIMDVKILERVRKIAPEIIFEGGDPARLPVEVRRQILREVCEQMADGVTGRSARSYEAVQRFANPDLTDEIRELIRKYADNDTLTEFLLRMVWLGQLEGALSEAMSVALIPHAEKYARLSAFSAVKAIGDEDAQECIRQSFLNEASELNREFLAELLKDLQPTEHTLRWLLVCLEKSETKVRFAGDHLTDAVTKFVAAADIELLSQLVFGLNSLLDCPPIIAHYCEVSEKFQWLIMPACKAVERLILIRHPASFDSDTLAILRKCSAMHVHGINDLPEVKTEFSKLVPAWPELNRALFWFEVQKSREALDKKRGERLTDFWAAGAWRALWKFEISDFDYVTEEISRQTFLDDKLVALSQAIHLYKAANRPSAWRLRLNKLVKGNDELSERLRNYLRPPAESIELRRINQQNAKWNRLAEAERKKKESIHLDWKKFLNDNLDEARAELRDKPGIITNSLFYLYHQAQDKKNTRWRYADNNWNTLIPEYGEEVAHFYRDAVVSFWRCHEPKLRSEGAPFNETPWTVIIGLTGLEIEATETNEWPTNLSTEEVELICKYASFEINGFPTWFPKLFEMYPKIVCDFLMQEIRYELSIEKPETDTYYILNDVSAMSQWAWDQLAPSIYEFLEASEPKNLSNLEKLLKILQGSNLSDGLIEELSSRKCTILEDLYHLARWFALWTSVAPKVAIESLKARIEEIVDPKEQTLFTMTFVTHLFLKRSAERRGEEASTRQVFQTPECLKSLYLLMHEYIRSQDDIEHTGPEAYSPGLRDDAQDARNSLFNVLNKIPGKESFMALIDIANKHPDDAVRPWMMLHAKTRAEQDGDNEAWSPSQVRDFYEKLERTPSNHTELAELAILRLLDLKDDLEHGDSSIASLLQRGATQETEMRKFIGWQLREKAFDRYSIPQEEELADAKKPDLRFHGVSFDGPVPVELKLADNWTGPQLFERLENQLCGDYLRDNRSGRGVFVLVYRGGKPHWEVPGSGNRVDFEGLTSALQEHWTQISPKFSNVDDIKVIGIDLTKRSS</sequence>
<dbReference type="eggNOG" id="COG5635">
    <property type="taxonomic scope" value="Bacteria"/>
</dbReference>
<gene>
    <name evidence="1" type="ordered locus">Cpha266_0637</name>
</gene>
<organism evidence="1 2">
    <name type="scientific">Chlorobium phaeobacteroides (strain DSM 266 / SMG 266 / 2430)</name>
    <dbReference type="NCBI Taxonomy" id="290317"/>
    <lineage>
        <taxon>Bacteria</taxon>
        <taxon>Pseudomonadati</taxon>
        <taxon>Chlorobiota</taxon>
        <taxon>Chlorobiia</taxon>
        <taxon>Chlorobiales</taxon>
        <taxon>Chlorobiaceae</taxon>
        <taxon>Chlorobium/Pelodictyon group</taxon>
        <taxon>Chlorobium</taxon>
    </lineage>
</organism>
<evidence type="ECO:0000313" key="2">
    <source>
        <dbReference type="Proteomes" id="UP000008701"/>
    </source>
</evidence>
<name>A1BE65_CHLPD</name>
<dbReference type="KEGG" id="cph:Cpha266_0637"/>
<accession>A1BE65</accession>
<proteinExistence type="predicted"/>
<dbReference type="Gene3D" id="3.40.50.300">
    <property type="entry name" value="P-loop containing nucleotide triphosphate hydrolases"/>
    <property type="match status" value="1"/>
</dbReference>
<dbReference type="Proteomes" id="UP000008701">
    <property type="component" value="Chromosome"/>
</dbReference>
<protein>
    <submittedName>
        <fullName evidence="1">Uncharacterized protein</fullName>
    </submittedName>
</protein>
<keyword evidence="2" id="KW-1185">Reference proteome</keyword>
<dbReference type="HOGENOM" id="CLU_004700_0_0_10"/>
<dbReference type="SUPFAM" id="SSF52540">
    <property type="entry name" value="P-loop containing nucleoside triphosphate hydrolases"/>
    <property type="match status" value="1"/>
</dbReference>
<dbReference type="InterPro" id="IPR027417">
    <property type="entry name" value="P-loop_NTPase"/>
</dbReference>
<reference evidence="1 2" key="1">
    <citation type="submission" date="2006-12" db="EMBL/GenBank/DDBJ databases">
        <title>Complete sequence of Chlorobium phaeobacteroides DSM 266.</title>
        <authorList>
            <consortium name="US DOE Joint Genome Institute"/>
            <person name="Copeland A."/>
            <person name="Lucas S."/>
            <person name="Lapidus A."/>
            <person name="Barry K."/>
            <person name="Detter J.C."/>
            <person name="Glavina del Rio T."/>
            <person name="Hammon N."/>
            <person name="Israni S."/>
            <person name="Pitluck S."/>
            <person name="Goltsman E."/>
            <person name="Schmutz J."/>
            <person name="Larimer F."/>
            <person name="Land M."/>
            <person name="Hauser L."/>
            <person name="Mikhailova N."/>
            <person name="Li T."/>
            <person name="Overmann J."/>
            <person name="Bryant D.A."/>
            <person name="Richardson P."/>
        </authorList>
    </citation>
    <scope>NUCLEOTIDE SEQUENCE [LARGE SCALE GENOMIC DNA]</scope>
    <source>
        <strain evidence="1 2">DSM 266</strain>
    </source>
</reference>
<dbReference type="STRING" id="290317.Cpha266_0637"/>
<evidence type="ECO:0000313" key="1">
    <source>
        <dbReference type="EMBL" id="ABL64692.1"/>
    </source>
</evidence>
<dbReference type="EMBL" id="CP000492">
    <property type="protein sequence ID" value="ABL64692.1"/>
    <property type="molecule type" value="Genomic_DNA"/>
</dbReference>